<feature type="transmembrane region" description="Helical" evidence="1">
    <location>
        <begin position="386"/>
        <end position="407"/>
    </location>
</feature>
<accession>A0A6A5UIA0</accession>
<name>A0A6A5UIA0_9PLEO</name>
<dbReference type="Gene3D" id="1.20.58.340">
    <property type="entry name" value="Magnesium transport protein CorA, transmembrane region"/>
    <property type="match status" value="1"/>
</dbReference>
<feature type="transmembrane region" description="Helical" evidence="1">
    <location>
        <begin position="347"/>
        <end position="366"/>
    </location>
</feature>
<dbReference type="Proteomes" id="UP000800035">
    <property type="component" value="Unassembled WGS sequence"/>
</dbReference>
<protein>
    <recommendedName>
        <fullName evidence="4">Cora-domain-containing protein</fullName>
    </recommendedName>
</protein>
<keyword evidence="1" id="KW-1133">Transmembrane helix</keyword>
<evidence type="ECO:0000256" key="1">
    <source>
        <dbReference type="SAM" id="Phobius"/>
    </source>
</evidence>
<dbReference type="EMBL" id="ML976977">
    <property type="protein sequence ID" value="KAF1963512.1"/>
    <property type="molecule type" value="Genomic_DNA"/>
</dbReference>
<evidence type="ECO:0008006" key="4">
    <source>
        <dbReference type="Google" id="ProtNLM"/>
    </source>
</evidence>
<evidence type="ECO:0000313" key="3">
    <source>
        <dbReference type="Proteomes" id="UP000800035"/>
    </source>
</evidence>
<proteinExistence type="predicted"/>
<keyword evidence="1" id="KW-0812">Transmembrane</keyword>
<gene>
    <name evidence="2" type="ORF">CC80DRAFT_541444</name>
</gene>
<keyword evidence="1" id="KW-0472">Membrane</keyword>
<organism evidence="2 3">
    <name type="scientific">Byssothecium circinans</name>
    <dbReference type="NCBI Taxonomy" id="147558"/>
    <lineage>
        <taxon>Eukaryota</taxon>
        <taxon>Fungi</taxon>
        <taxon>Dikarya</taxon>
        <taxon>Ascomycota</taxon>
        <taxon>Pezizomycotina</taxon>
        <taxon>Dothideomycetes</taxon>
        <taxon>Pleosporomycetidae</taxon>
        <taxon>Pleosporales</taxon>
        <taxon>Massarineae</taxon>
        <taxon>Massarinaceae</taxon>
        <taxon>Byssothecium</taxon>
    </lineage>
</organism>
<dbReference type="AlphaFoldDB" id="A0A6A5UIA0"/>
<dbReference type="OrthoDB" id="3796055at2759"/>
<reference evidence="2" key="1">
    <citation type="journal article" date="2020" name="Stud. Mycol.">
        <title>101 Dothideomycetes genomes: a test case for predicting lifestyles and emergence of pathogens.</title>
        <authorList>
            <person name="Haridas S."/>
            <person name="Albert R."/>
            <person name="Binder M."/>
            <person name="Bloem J."/>
            <person name="Labutti K."/>
            <person name="Salamov A."/>
            <person name="Andreopoulos B."/>
            <person name="Baker S."/>
            <person name="Barry K."/>
            <person name="Bills G."/>
            <person name="Bluhm B."/>
            <person name="Cannon C."/>
            <person name="Castanera R."/>
            <person name="Culley D."/>
            <person name="Daum C."/>
            <person name="Ezra D."/>
            <person name="Gonzalez J."/>
            <person name="Henrissat B."/>
            <person name="Kuo A."/>
            <person name="Liang C."/>
            <person name="Lipzen A."/>
            <person name="Lutzoni F."/>
            <person name="Magnuson J."/>
            <person name="Mondo S."/>
            <person name="Nolan M."/>
            <person name="Ohm R."/>
            <person name="Pangilinan J."/>
            <person name="Park H.-J."/>
            <person name="Ramirez L."/>
            <person name="Alfaro M."/>
            <person name="Sun H."/>
            <person name="Tritt A."/>
            <person name="Yoshinaga Y."/>
            <person name="Zwiers L.-H."/>
            <person name="Turgeon B."/>
            <person name="Goodwin S."/>
            <person name="Spatafora J."/>
            <person name="Crous P."/>
            <person name="Grigoriev I."/>
        </authorList>
    </citation>
    <scope>NUCLEOTIDE SEQUENCE</scope>
    <source>
        <strain evidence="2">CBS 675.92</strain>
    </source>
</reference>
<sequence length="480" mass="53829">MFLPKDGHTLIDIDETQAVVSQENADEDTIAAWIEKPSSKSLQLQVIICAERFDQGLEHVPFPLSGSTWDTLSSAFNIPPGFLDLISSQASMPTEYSLSDNSPGFLTALGSKGITITHNMRTKQTRCFVIGFCLHERLRFRTELCKLAKYVSDPILPLLLWLEICTEIRLRRCMYRKLKLEHIQVDTGMHFTVPEARLHDVSRNMDKLVHKLTVVWHDLAWDEYALKTLIEAHGRASGAFSSHFEKPNALGILAQRTMVGMRMINVRDLLSSLQRRTATSVQHSHIQLQTIYNFVNQRDSQVNIAHAAASRQLAELSLHDSSVMRSIALDSNKVALLTRRDSTDMRIIAAVTLGFLPPTFVATLFSTSFFNFQPPESSDRVVSQWIWLYASLAVALTALVMAAWYIFSRRSRRKTTRELTVFTPGNGGALPLPHTTVLEGTNISMPTTRVVDNGRVVGNEKVGSRDLDGERCATCAWSLT</sequence>
<evidence type="ECO:0000313" key="2">
    <source>
        <dbReference type="EMBL" id="KAF1963512.1"/>
    </source>
</evidence>
<keyword evidence="3" id="KW-1185">Reference proteome</keyword>